<evidence type="ECO:0000259" key="2">
    <source>
        <dbReference type="Pfam" id="PF03372"/>
    </source>
</evidence>
<evidence type="ECO:0000313" key="3">
    <source>
        <dbReference type="EMBL" id="MFC1799773.1"/>
    </source>
</evidence>
<feature type="chain" id="PRO_5045651978" evidence="1">
    <location>
        <begin position="23"/>
        <end position="277"/>
    </location>
</feature>
<organism evidence="3 4">
    <name type="scientific">Eiseniibacteriota bacterium</name>
    <dbReference type="NCBI Taxonomy" id="2212470"/>
    <lineage>
        <taxon>Bacteria</taxon>
        <taxon>Candidatus Eiseniibacteriota</taxon>
    </lineage>
</organism>
<dbReference type="Pfam" id="PF03372">
    <property type="entry name" value="Exo_endo_phos"/>
    <property type="match status" value="1"/>
</dbReference>
<keyword evidence="3" id="KW-0540">Nuclease</keyword>
<keyword evidence="1" id="KW-0732">Signal</keyword>
<protein>
    <submittedName>
        <fullName evidence="3">Endonuclease/exonuclease/phosphatase family protein</fullName>
    </submittedName>
</protein>
<dbReference type="Proteomes" id="UP001594288">
    <property type="component" value="Unassembled WGS sequence"/>
</dbReference>
<feature type="domain" description="Endonuclease/exonuclease/phosphatase" evidence="2">
    <location>
        <begin position="52"/>
        <end position="267"/>
    </location>
</feature>
<dbReference type="GO" id="GO:0004519">
    <property type="term" value="F:endonuclease activity"/>
    <property type="evidence" value="ECO:0007669"/>
    <property type="project" value="UniProtKB-KW"/>
</dbReference>
<dbReference type="PANTHER" id="PTHR14859:SF1">
    <property type="entry name" value="PGAP2-INTERACTING PROTEIN"/>
    <property type="match status" value="1"/>
</dbReference>
<evidence type="ECO:0000313" key="4">
    <source>
        <dbReference type="Proteomes" id="UP001594288"/>
    </source>
</evidence>
<dbReference type="EMBL" id="JBHPEI010000029">
    <property type="protein sequence ID" value="MFC1799773.1"/>
    <property type="molecule type" value="Genomic_DNA"/>
</dbReference>
<keyword evidence="3" id="KW-0378">Hydrolase</keyword>
<keyword evidence="3" id="KW-0255">Endonuclease</keyword>
<feature type="signal peptide" evidence="1">
    <location>
        <begin position="1"/>
        <end position="22"/>
    </location>
</feature>
<comment type="caution">
    <text evidence="3">The sequence shown here is derived from an EMBL/GenBank/DDBJ whole genome shotgun (WGS) entry which is preliminary data.</text>
</comment>
<dbReference type="SUPFAM" id="SSF56219">
    <property type="entry name" value="DNase I-like"/>
    <property type="match status" value="1"/>
</dbReference>
<dbReference type="Gene3D" id="3.60.10.10">
    <property type="entry name" value="Endonuclease/exonuclease/phosphatase"/>
    <property type="match status" value="1"/>
</dbReference>
<name>A0ABV6YNW9_UNCEI</name>
<gene>
    <name evidence="3" type="ORF">ACFL2Z_02545</name>
</gene>
<dbReference type="InterPro" id="IPR036691">
    <property type="entry name" value="Endo/exonu/phosph_ase_sf"/>
</dbReference>
<evidence type="ECO:0000256" key="1">
    <source>
        <dbReference type="SAM" id="SignalP"/>
    </source>
</evidence>
<keyword evidence="4" id="KW-1185">Reference proteome</keyword>
<sequence>MKRNVWLLLLLPLCLFWGCSQKKVYTDSDGPYYEGAHCEFNPEFTGSIKVVSYNIKLGEEIARAISELTGVPELCGADIILLQEMDPEGTGQIAEELGYNYVYFPAAIHAKHSREFGNAILTRWPITDSWKLLLPHQDPIRKNRRIAAVATIAIDKYEILTYSVHTEMVWLALDERIAQVDSVIRSVSEIYSHVIIGGDFNTESDYYVGVAEDLFEGAGFIRASRGVGPTSKTGPAGLVDLRLDHIFTRGFSVLDKGKVDDMQASDHLPIWVKLKIE</sequence>
<accession>A0ABV6YNW9</accession>
<dbReference type="InterPro" id="IPR051916">
    <property type="entry name" value="GPI-anchor_lipid_remodeler"/>
</dbReference>
<dbReference type="InterPro" id="IPR005135">
    <property type="entry name" value="Endo/exonuclease/phosphatase"/>
</dbReference>
<reference evidence="3 4" key="1">
    <citation type="submission" date="2024-09" db="EMBL/GenBank/DDBJ databases">
        <authorList>
            <person name="D'Angelo T."/>
        </authorList>
    </citation>
    <scope>NUCLEOTIDE SEQUENCE [LARGE SCALE GENOMIC DNA]</scope>
    <source>
        <strain evidence="3">SAG AM-311-F02</strain>
    </source>
</reference>
<proteinExistence type="predicted"/>
<dbReference type="PANTHER" id="PTHR14859">
    <property type="entry name" value="CALCOFLUOR WHITE HYPERSENSITIVE PROTEIN PRECURSOR"/>
    <property type="match status" value="1"/>
</dbReference>